<dbReference type="InterPro" id="IPR011063">
    <property type="entry name" value="TilS/TtcA_N"/>
</dbReference>
<dbReference type="InterPro" id="IPR014729">
    <property type="entry name" value="Rossmann-like_a/b/a_fold"/>
</dbReference>
<evidence type="ECO:0000256" key="7">
    <source>
        <dbReference type="ARBA" id="ARBA00048539"/>
    </source>
</evidence>
<dbReference type="PANTHER" id="PTHR43033:SF1">
    <property type="entry name" value="TRNA(ILE)-LYSIDINE SYNTHASE-RELATED"/>
    <property type="match status" value="1"/>
</dbReference>
<dbReference type="InterPro" id="IPR012796">
    <property type="entry name" value="Lysidine-tRNA-synth_C"/>
</dbReference>
<dbReference type="AlphaFoldDB" id="A0A2Z5T3L8"/>
<dbReference type="SUPFAM" id="SSF52402">
    <property type="entry name" value="Adenine nucleotide alpha hydrolases-like"/>
    <property type="match status" value="1"/>
</dbReference>
<keyword evidence="4 8" id="KW-0819">tRNA processing</keyword>
<evidence type="ECO:0000256" key="3">
    <source>
        <dbReference type="ARBA" id="ARBA00022598"/>
    </source>
</evidence>
<evidence type="ECO:0000256" key="5">
    <source>
        <dbReference type="ARBA" id="ARBA00022741"/>
    </source>
</evidence>
<organism evidence="11 12">
    <name type="scientific">endosymbiont of Rhynchophorus ferrugineus</name>
    <dbReference type="NCBI Taxonomy" id="1972133"/>
    <lineage>
        <taxon>Bacteria</taxon>
        <taxon>Pseudomonadati</taxon>
        <taxon>Pseudomonadota</taxon>
        <taxon>Gammaproteobacteria</taxon>
        <taxon>Candidatus Nardonella</taxon>
    </lineage>
</organism>
<dbReference type="EMBL" id="AP018161">
    <property type="protein sequence ID" value="BBA84988.1"/>
    <property type="molecule type" value="Genomic_DNA"/>
</dbReference>
<dbReference type="InterPro" id="IPR012094">
    <property type="entry name" value="tRNA_Ile_lys_synt"/>
</dbReference>
<evidence type="ECO:0000256" key="2">
    <source>
        <dbReference type="ARBA" id="ARBA00022490"/>
    </source>
</evidence>
<evidence type="ECO:0000313" key="11">
    <source>
        <dbReference type="EMBL" id="BBA84988.1"/>
    </source>
</evidence>
<keyword evidence="2 8" id="KW-0963">Cytoplasm</keyword>
<dbReference type="InterPro" id="IPR012795">
    <property type="entry name" value="tRNA_Ile_lys_synt_N"/>
</dbReference>
<comment type="subcellular location">
    <subcellularLocation>
        <location evidence="1 8">Cytoplasm</location>
    </subcellularLocation>
</comment>
<dbReference type="GO" id="GO:0006400">
    <property type="term" value="P:tRNA modification"/>
    <property type="evidence" value="ECO:0007669"/>
    <property type="project" value="UniProtKB-UniRule"/>
</dbReference>
<dbReference type="Gene3D" id="3.40.50.620">
    <property type="entry name" value="HUPs"/>
    <property type="match status" value="1"/>
</dbReference>
<keyword evidence="3 8" id="KW-0436">Ligase</keyword>
<feature type="domain" description="Lysidine-tRNA(Ile) synthetase C-terminal" evidence="10">
    <location>
        <begin position="412"/>
        <end position="462"/>
    </location>
</feature>
<dbReference type="SUPFAM" id="SSF56037">
    <property type="entry name" value="PheT/TilS domain"/>
    <property type="match status" value="1"/>
</dbReference>
<comment type="domain">
    <text evidence="8">The N-terminal region contains the highly conserved SGGXDS motif, predicted to be a P-loop motif involved in ATP binding.</text>
</comment>
<evidence type="ECO:0000256" key="6">
    <source>
        <dbReference type="ARBA" id="ARBA00022840"/>
    </source>
</evidence>
<protein>
    <recommendedName>
        <fullName evidence="8">tRNA(Ile)-lysidine synthase</fullName>
        <ecNumber evidence="8">6.3.4.19</ecNumber>
    </recommendedName>
    <alternativeName>
        <fullName evidence="8">tRNA(Ile)-2-lysyl-cytidine synthase</fullName>
    </alternativeName>
    <alternativeName>
        <fullName evidence="8">tRNA(Ile)-lysidine synthetase</fullName>
    </alternativeName>
</protein>
<dbReference type="EC" id="6.3.4.19" evidence="8"/>
<evidence type="ECO:0000259" key="9">
    <source>
        <dbReference type="Pfam" id="PF01171"/>
    </source>
</evidence>
<evidence type="ECO:0000313" key="12">
    <source>
        <dbReference type="Proteomes" id="UP000289537"/>
    </source>
</evidence>
<proteinExistence type="inferred from homology"/>
<comment type="function">
    <text evidence="8">Ligates lysine onto the cytidine present at position 34 of the AUA codon-specific tRNA(Ile) that contains the anticodon CAU, in an ATP-dependent manner. Cytidine is converted to lysidine, thus changing the amino acid specificity of the tRNA from methionine to isoleucine.</text>
</comment>
<sequence length="477" mass="58705">MKLLLNNKNNKKIYNFEKDINDKILYIYNKYNINNFLISFSGGLDSKFLLKLFINIKYKLNNNIFIKAIHINHNVNYKSKIWEKECIDFCNKNNILIYVDNIYIKNRNNLENNLRILRYNKIKKYINKNEFLITGHHKNDKIESFFLFLKRGSFIGLSSIKEIRKVFGIKIFSPLLIYTKKNIIFFSKILNIKRFIIDNSNFNLYYDRNFIRYKLIKLLVNKWPNIIYKICKTIDIFSDNLYFIKYLIKKNFKNRLLLNNKYILLNNIFYIKSSFYLKMIILKWLKILNLKYTFNFIINIYNILIKNSSSTIIKNKIFFIYKDIFYYTNKYNKFFLKKYEIIINYKNLNKIINIDNKIKLPYNIGFLKFYKFKKKEYNLNFFKIINFNKNDLLKVKFDINIKKKYFFIKNNKKKKISIKEIYKILNIPLYIRNKIPFIFINNKLLYMLNYFYNKNYNKNKNLHNIIYVYYKLNINDF</sequence>
<dbReference type="OrthoDB" id="9807403at2"/>
<dbReference type="NCBIfam" id="TIGR02432">
    <property type="entry name" value="lysidine_TilS_N"/>
    <property type="match status" value="1"/>
</dbReference>
<dbReference type="GO" id="GO:0032267">
    <property type="term" value="F:tRNA(Ile)-lysidine synthase activity"/>
    <property type="evidence" value="ECO:0007669"/>
    <property type="project" value="UniProtKB-EC"/>
</dbReference>
<feature type="binding site" evidence="8">
    <location>
        <begin position="41"/>
        <end position="46"/>
    </location>
    <ligand>
        <name>ATP</name>
        <dbReference type="ChEBI" id="CHEBI:30616"/>
    </ligand>
</feature>
<dbReference type="KEGG" id="eor:NARRFE1_00260"/>
<dbReference type="Pfam" id="PF01171">
    <property type="entry name" value="ATP_bind_3"/>
    <property type="match status" value="1"/>
</dbReference>
<gene>
    <name evidence="8 11" type="primary">tilS</name>
    <name evidence="11" type="ORF">NARRFE1_00260</name>
</gene>
<comment type="similarity">
    <text evidence="8">Belongs to the tRNA(Ile)-lysidine synthase family.</text>
</comment>
<reference evidence="11 12" key="1">
    <citation type="journal article" date="2017" name="Proc. Natl. Acad. Sci. U.S.A.">
        <title>Small genome symbiont underlies cuticle hardness in beetles.</title>
        <authorList>
            <person name="Anbutsu H."/>
            <person name="Moriyama M."/>
            <person name="Nikoh N."/>
            <person name="Hosokawa T."/>
            <person name="Futahashi R."/>
            <person name="Tanahashi M."/>
            <person name="Meng X.Y."/>
            <person name="Kuriwada T."/>
            <person name="Mori N."/>
            <person name="Oshima K."/>
            <person name="Hattori M."/>
            <person name="Fujie M."/>
            <person name="Satoh N."/>
            <person name="Maeda T."/>
            <person name="Shigenobu S."/>
            <person name="Koga R."/>
            <person name="Fukatsu T."/>
        </authorList>
    </citation>
    <scope>NUCLEOTIDE SEQUENCE [LARGE SCALE GENOMIC DNA]</scope>
    <source>
        <strain evidence="11">NARRFE1</strain>
    </source>
</reference>
<comment type="catalytic activity">
    <reaction evidence="7 8">
        <text>cytidine(34) in tRNA(Ile2) + L-lysine + ATP = lysidine(34) in tRNA(Ile2) + AMP + diphosphate + H(+)</text>
        <dbReference type="Rhea" id="RHEA:43744"/>
        <dbReference type="Rhea" id="RHEA-COMP:10625"/>
        <dbReference type="Rhea" id="RHEA-COMP:10670"/>
        <dbReference type="ChEBI" id="CHEBI:15378"/>
        <dbReference type="ChEBI" id="CHEBI:30616"/>
        <dbReference type="ChEBI" id="CHEBI:32551"/>
        <dbReference type="ChEBI" id="CHEBI:33019"/>
        <dbReference type="ChEBI" id="CHEBI:82748"/>
        <dbReference type="ChEBI" id="CHEBI:83665"/>
        <dbReference type="ChEBI" id="CHEBI:456215"/>
        <dbReference type="EC" id="6.3.4.19"/>
    </reaction>
</comment>
<dbReference type="Proteomes" id="UP000289537">
    <property type="component" value="Chromosome"/>
</dbReference>
<dbReference type="HAMAP" id="MF_01161">
    <property type="entry name" value="tRNA_Ile_lys_synt"/>
    <property type="match status" value="1"/>
</dbReference>
<keyword evidence="12" id="KW-1185">Reference proteome</keyword>
<name>A0A2Z5T3L8_9GAMM</name>
<dbReference type="RefSeq" id="WP_148708338.1">
    <property type="nucleotide sequence ID" value="NZ_AP018161.1"/>
</dbReference>
<keyword evidence="5 8" id="KW-0547">Nucleotide-binding</keyword>
<evidence type="ECO:0000259" key="10">
    <source>
        <dbReference type="Pfam" id="PF11734"/>
    </source>
</evidence>
<evidence type="ECO:0000256" key="1">
    <source>
        <dbReference type="ARBA" id="ARBA00004496"/>
    </source>
</evidence>
<keyword evidence="6 8" id="KW-0067">ATP-binding</keyword>
<dbReference type="CDD" id="cd01992">
    <property type="entry name" value="TilS_N"/>
    <property type="match status" value="1"/>
</dbReference>
<dbReference type="GO" id="GO:0005524">
    <property type="term" value="F:ATP binding"/>
    <property type="evidence" value="ECO:0007669"/>
    <property type="project" value="UniProtKB-UniRule"/>
</dbReference>
<feature type="domain" description="tRNA(Ile)-lysidine/2-thiocytidine synthase N-terminal" evidence="9">
    <location>
        <begin position="36"/>
        <end position="213"/>
    </location>
</feature>
<accession>A0A2Z5T3L8</accession>
<evidence type="ECO:0000256" key="4">
    <source>
        <dbReference type="ARBA" id="ARBA00022694"/>
    </source>
</evidence>
<dbReference type="Pfam" id="PF11734">
    <property type="entry name" value="TilS_C"/>
    <property type="match status" value="1"/>
</dbReference>
<dbReference type="PANTHER" id="PTHR43033">
    <property type="entry name" value="TRNA(ILE)-LYSIDINE SYNTHASE-RELATED"/>
    <property type="match status" value="1"/>
</dbReference>
<evidence type="ECO:0000256" key="8">
    <source>
        <dbReference type="HAMAP-Rule" id="MF_01161"/>
    </source>
</evidence>
<dbReference type="GO" id="GO:0005737">
    <property type="term" value="C:cytoplasm"/>
    <property type="evidence" value="ECO:0007669"/>
    <property type="project" value="UniProtKB-SubCell"/>
</dbReference>